<dbReference type="Proteomes" id="UP001057753">
    <property type="component" value="Unassembled WGS sequence"/>
</dbReference>
<feature type="transmembrane region" description="Helical" evidence="1">
    <location>
        <begin position="154"/>
        <end position="172"/>
    </location>
</feature>
<feature type="transmembrane region" description="Helical" evidence="1">
    <location>
        <begin position="6"/>
        <end position="24"/>
    </location>
</feature>
<dbReference type="InterPro" id="IPR006976">
    <property type="entry name" value="VanZ-like"/>
</dbReference>
<accession>A0A9Q4G0I7</accession>
<feature type="transmembrane region" description="Helical" evidence="1">
    <location>
        <begin position="36"/>
        <end position="56"/>
    </location>
</feature>
<dbReference type="AlphaFoldDB" id="A0A9Q4G0I7"/>
<sequence length="188" mass="21494">MEYLHIIVVLTIALGIYIFFDLLLHPKKSLKKRLIFYLFLSYMVLLLDSYFFVIYISPAGVEWVDPQLKPFDHLEVIISLANSPYSGVNLTEWIVRFVSLTALPFVPLGFFLGWYFKIMRVMKVLVLVVSTTFAIQCTQHLVRCLGLMPLVKFQVDSIILNTIGGLVGYGVYRLGRKIRGAWANEGPV</sequence>
<dbReference type="RefSeq" id="WP_257822478.1">
    <property type="nucleotide sequence ID" value="NZ_JABXYM010000001.1"/>
</dbReference>
<dbReference type="InterPro" id="IPR053150">
    <property type="entry name" value="Teicoplanin_resist-assoc"/>
</dbReference>
<reference evidence="3" key="1">
    <citation type="submission" date="2020-06" db="EMBL/GenBank/DDBJ databases">
        <title>Insight into the genomes of haloalkaliphilic bacilli from Kenyan soda lakes.</title>
        <authorList>
            <person name="Mwirichia R."/>
            <person name="Villamizar G.C."/>
            <person name="Poehlein A."/>
            <person name="Mugweru J."/>
            <person name="Kipnyargis A."/>
            <person name="Kiplimo D."/>
            <person name="Orwa P."/>
            <person name="Daniel R."/>
        </authorList>
    </citation>
    <scope>NUCLEOTIDE SEQUENCE</scope>
    <source>
        <strain evidence="3">B1096_S55</strain>
    </source>
</reference>
<proteinExistence type="predicted"/>
<dbReference type="PANTHER" id="PTHR36834">
    <property type="entry name" value="MEMBRANE PROTEIN-RELATED"/>
    <property type="match status" value="1"/>
</dbReference>
<protein>
    <submittedName>
        <fullName evidence="3">VanZ family protein</fullName>
    </submittedName>
</protein>
<keyword evidence="1" id="KW-0472">Membrane</keyword>
<dbReference type="PANTHER" id="PTHR36834:SF1">
    <property type="entry name" value="INTEGRAL MEMBRANE PROTEIN"/>
    <property type="match status" value="1"/>
</dbReference>
<feature type="transmembrane region" description="Helical" evidence="1">
    <location>
        <begin position="93"/>
        <end position="112"/>
    </location>
</feature>
<feature type="domain" description="VanZ-like" evidence="2">
    <location>
        <begin position="35"/>
        <end position="174"/>
    </location>
</feature>
<evidence type="ECO:0000256" key="1">
    <source>
        <dbReference type="SAM" id="Phobius"/>
    </source>
</evidence>
<gene>
    <name evidence="3" type="ORF">HXA33_16300</name>
</gene>
<dbReference type="EMBL" id="JABXYM010000001">
    <property type="protein sequence ID" value="MCR6098102.1"/>
    <property type="molecule type" value="Genomic_DNA"/>
</dbReference>
<evidence type="ECO:0000259" key="2">
    <source>
        <dbReference type="Pfam" id="PF04892"/>
    </source>
</evidence>
<evidence type="ECO:0000313" key="3">
    <source>
        <dbReference type="EMBL" id="MCR6098102.1"/>
    </source>
</evidence>
<keyword evidence="1" id="KW-0812">Transmembrane</keyword>
<feature type="transmembrane region" description="Helical" evidence="1">
    <location>
        <begin position="124"/>
        <end position="142"/>
    </location>
</feature>
<keyword evidence="4" id="KW-1185">Reference proteome</keyword>
<evidence type="ECO:0000313" key="4">
    <source>
        <dbReference type="Proteomes" id="UP001057753"/>
    </source>
</evidence>
<name>A0A9Q4G0I7_SALAG</name>
<dbReference type="Pfam" id="PF04892">
    <property type="entry name" value="VanZ"/>
    <property type="match status" value="1"/>
</dbReference>
<keyword evidence="1" id="KW-1133">Transmembrane helix</keyword>
<organism evidence="3 4">
    <name type="scientific">Salipaludibacillus agaradhaerens</name>
    <name type="common">Bacillus agaradhaerens</name>
    <dbReference type="NCBI Taxonomy" id="76935"/>
    <lineage>
        <taxon>Bacteria</taxon>
        <taxon>Bacillati</taxon>
        <taxon>Bacillota</taxon>
        <taxon>Bacilli</taxon>
        <taxon>Bacillales</taxon>
        <taxon>Bacillaceae</taxon>
    </lineage>
</organism>
<comment type="caution">
    <text evidence="3">The sequence shown here is derived from an EMBL/GenBank/DDBJ whole genome shotgun (WGS) entry which is preliminary data.</text>
</comment>